<keyword evidence="1" id="KW-0732">Signal</keyword>
<keyword evidence="3" id="KW-1185">Reference proteome</keyword>
<dbReference type="GO" id="GO:0009055">
    <property type="term" value="F:electron transfer activity"/>
    <property type="evidence" value="ECO:0007669"/>
    <property type="project" value="InterPro"/>
</dbReference>
<dbReference type="AlphaFoldDB" id="A0A1Y5RZ96"/>
<dbReference type="STRING" id="315423.SAMN04488020_102104"/>
<proteinExistence type="predicted"/>
<feature type="chain" id="PRO_5010995321" evidence="1">
    <location>
        <begin position="19"/>
        <end position="97"/>
    </location>
</feature>
<evidence type="ECO:0000256" key="1">
    <source>
        <dbReference type="SAM" id="SignalP"/>
    </source>
</evidence>
<dbReference type="EMBL" id="FWFV01000002">
    <property type="protein sequence ID" value="SLN29091.1"/>
    <property type="molecule type" value="Genomic_DNA"/>
</dbReference>
<evidence type="ECO:0000313" key="2">
    <source>
        <dbReference type="EMBL" id="SLN29091.1"/>
    </source>
</evidence>
<reference evidence="2 3" key="1">
    <citation type="submission" date="2017-03" db="EMBL/GenBank/DDBJ databases">
        <authorList>
            <person name="Afonso C.L."/>
            <person name="Miller P.J."/>
            <person name="Scott M.A."/>
            <person name="Spackman E."/>
            <person name="Goraichik I."/>
            <person name="Dimitrov K.M."/>
            <person name="Suarez D.L."/>
            <person name="Swayne D.E."/>
        </authorList>
    </citation>
    <scope>NUCLEOTIDE SEQUENCE [LARGE SCALE GENOMIC DNA]</scope>
    <source>
        <strain evidence="2 3">CECT 7066</strain>
    </source>
</reference>
<dbReference type="SUPFAM" id="SSF46626">
    <property type="entry name" value="Cytochrome c"/>
    <property type="match status" value="1"/>
</dbReference>
<sequence>MRACFAAALLCVAGSVSAQDRTDPRTAPPGALACSGCHGAGSDIPLRGLSTDEIESAMLEFRDGSRDATVMGRLAAGFDTSEIALIAAWIAAEGGDE</sequence>
<evidence type="ECO:0000313" key="3">
    <source>
        <dbReference type="Proteomes" id="UP000193870"/>
    </source>
</evidence>
<feature type="signal peptide" evidence="1">
    <location>
        <begin position="1"/>
        <end position="18"/>
    </location>
</feature>
<gene>
    <name evidence="2" type="primary">fccA</name>
    <name evidence="2" type="ORF">PAM7066_01176</name>
</gene>
<dbReference type="InterPro" id="IPR036909">
    <property type="entry name" value="Cyt_c-like_dom_sf"/>
</dbReference>
<accession>A0A1Y5RZ96</accession>
<protein>
    <submittedName>
        <fullName evidence="2">Cytochrome subunit of sulfide dehydrogenase</fullName>
    </submittedName>
</protein>
<dbReference type="GO" id="GO:0020037">
    <property type="term" value="F:heme binding"/>
    <property type="evidence" value="ECO:0007669"/>
    <property type="project" value="InterPro"/>
</dbReference>
<dbReference type="OrthoDB" id="9808603at2"/>
<dbReference type="Gene3D" id="1.10.760.10">
    <property type="entry name" value="Cytochrome c-like domain"/>
    <property type="match status" value="1"/>
</dbReference>
<organism evidence="2 3">
    <name type="scientific">Palleronia marisminoris</name>
    <dbReference type="NCBI Taxonomy" id="315423"/>
    <lineage>
        <taxon>Bacteria</taxon>
        <taxon>Pseudomonadati</taxon>
        <taxon>Pseudomonadota</taxon>
        <taxon>Alphaproteobacteria</taxon>
        <taxon>Rhodobacterales</taxon>
        <taxon>Roseobacteraceae</taxon>
        <taxon>Palleronia</taxon>
    </lineage>
</organism>
<name>A0A1Y5RZ96_9RHOB</name>
<dbReference type="Proteomes" id="UP000193870">
    <property type="component" value="Unassembled WGS sequence"/>
</dbReference>